<dbReference type="GO" id="GO:0005524">
    <property type="term" value="F:ATP binding"/>
    <property type="evidence" value="ECO:0007669"/>
    <property type="project" value="UniProtKB-KW"/>
</dbReference>
<dbReference type="Gene3D" id="3.30.565.10">
    <property type="entry name" value="Histidine kinase-like ATPase, C-terminal domain"/>
    <property type="match status" value="1"/>
</dbReference>
<evidence type="ECO:0000256" key="1">
    <source>
        <dbReference type="ARBA" id="ARBA00000085"/>
    </source>
</evidence>
<evidence type="ECO:0000256" key="6">
    <source>
        <dbReference type="ARBA" id="ARBA00022777"/>
    </source>
</evidence>
<dbReference type="EC" id="2.7.13.3" evidence="2"/>
<evidence type="ECO:0000313" key="13">
    <source>
        <dbReference type="Proteomes" id="UP000245590"/>
    </source>
</evidence>
<evidence type="ECO:0000256" key="10">
    <source>
        <dbReference type="SAM" id="Phobius"/>
    </source>
</evidence>
<dbReference type="InterPro" id="IPR011712">
    <property type="entry name" value="Sig_transdc_His_kin_sub3_dim/P"/>
</dbReference>
<feature type="transmembrane region" description="Helical" evidence="10">
    <location>
        <begin position="181"/>
        <end position="202"/>
    </location>
</feature>
<dbReference type="SUPFAM" id="SSF55874">
    <property type="entry name" value="ATPase domain of HSP90 chaperone/DNA topoisomerase II/histidine kinase"/>
    <property type="match status" value="1"/>
</dbReference>
<dbReference type="Gene3D" id="1.20.5.1930">
    <property type="match status" value="1"/>
</dbReference>
<organism evidence="12 13">
    <name type="scientific">Brachybacterium endophyticum</name>
    <dbReference type="NCBI Taxonomy" id="2182385"/>
    <lineage>
        <taxon>Bacteria</taxon>
        <taxon>Bacillati</taxon>
        <taxon>Actinomycetota</taxon>
        <taxon>Actinomycetes</taxon>
        <taxon>Micrococcales</taxon>
        <taxon>Dermabacteraceae</taxon>
        <taxon>Brachybacterium</taxon>
    </lineage>
</organism>
<dbReference type="Proteomes" id="UP000245590">
    <property type="component" value="Unassembled WGS sequence"/>
</dbReference>
<sequence length="429" mass="45125">MQMEPRSCSHITLSTVNFQGSAVPKDVAPSPTSPPRRPEHRRGSLWSRALGGLFRPSETIPGSLRVSAGATVAITLFLLVLIVPSTLPYGIPSALMGVGLSLGGGLAIARPVSGGVLIGLILSAALIDPGLTPGLGVLVSPVALATCAGAGRLLPAIAIGLWHTAVITVASERTAQSNADLVANALVWIFLLAAAYLLGALWRSMILYIGAERARHAFDLAEQRRAIARELHDTGVRAITEVILLAETAQRAKGVSTQDAEAFARISRTARLSTDDLRSLMESLRTETSLEDGIHGSPVHAASWDDALQAARDRLEAADFSVNLISEAEEPVPPSATPVLLRCLWEAVANVIRHADPAGPVAIMSESTSDGVELLVRNTIDADPVVCVSGGVGLRGLRERLSAAGGSLEVQRDGEIFLTRIRLPREPGL</sequence>
<dbReference type="Pfam" id="PF07730">
    <property type="entry name" value="HisKA_3"/>
    <property type="match status" value="1"/>
</dbReference>
<evidence type="ECO:0000256" key="7">
    <source>
        <dbReference type="ARBA" id="ARBA00022840"/>
    </source>
</evidence>
<dbReference type="GO" id="GO:0016020">
    <property type="term" value="C:membrane"/>
    <property type="evidence" value="ECO:0007669"/>
    <property type="project" value="InterPro"/>
</dbReference>
<keyword evidence="7" id="KW-0067">ATP-binding</keyword>
<dbReference type="GO" id="GO:0000155">
    <property type="term" value="F:phosphorelay sensor kinase activity"/>
    <property type="evidence" value="ECO:0007669"/>
    <property type="project" value="InterPro"/>
</dbReference>
<keyword evidence="8" id="KW-0902">Two-component regulatory system</keyword>
<dbReference type="CDD" id="cd16917">
    <property type="entry name" value="HATPase_UhpB-NarQ-NarX-like"/>
    <property type="match status" value="1"/>
</dbReference>
<evidence type="ECO:0000256" key="5">
    <source>
        <dbReference type="ARBA" id="ARBA00022741"/>
    </source>
</evidence>
<feature type="region of interest" description="Disordered" evidence="9">
    <location>
        <begin position="21"/>
        <end position="42"/>
    </location>
</feature>
<evidence type="ECO:0000256" key="8">
    <source>
        <dbReference type="ARBA" id="ARBA00023012"/>
    </source>
</evidence>
<keyword evidence="3" id="KW-0597">Phosphoprotein</keyword>
<evidence type="ECO:0000256" key="3">
    <source>
        <dbReference type="ARBA" id="ARBA00022553"/>
    </source>
</evidence>
<keyword evidence="13" id="KW-1185">Reference proteome</keyword>
<reference evidence="12 13" key="1">
    <citation type="submission" date="2018-05" db="EMBL/GenBank/DDBJ databases">
        <title>Brachybacterium sp. M1HQ-2T, whole genome shotgun sequence.</title>
        <authorList>
            <person name="Tuo L."/>
        </authorList>
    </citation>
    <scope>NUCLEOTIDE SEQUENCE [LARGE SCALE GENOMIC DNA]</scope>
    <source>
        <strain evidence="12 13">M1HQ-2</strain>
    </source>
</reference>
<dbReference type="PANTHER" id="PTHR24421:SF10">
    <property type="entry name" value="NITRATE_NITRITE SENSOR PROTEIN NARQ"/>
    <property type="match status" value="1"/>
</dbReference>
<keyword evidence="10" id="KW-0812">Transmembrane</keyword>
<keyword evidence="10" id="KW-1133">Transmembrane helix</keyword>
<evidence type="ECO:0000256" key="2">
    <source>
        <dbReference type="ARBA" id="ARBA00012438"/>
    </source>
</evidence>
<evidence type="ECO:0000313" key="12">
    <source>
        <dbReference type="EMBL" id="PWH06615.1"/>
    </source>
</evidence>
<dbReference type="PANTHER" id="PTHR24421">
    <property type="entry name" value="NITRATE/NITRITE SENSOR PROTEIN NARX-RELATED"/>
    <property type="match status" value="1"/>
</dbReference>
<comment type="caution">
    <text evidence="12">The sequence shown here is derived from an EMBL/GenBank/DDBJ whole genome shotgun (WGS) entry which is preliminary data.</text>
</comment>
<feature type="transmembrane region" description="Helical" evidence="10">
    <location>
        <begin position="116"/>
        <end position="136"/>
    </location>
</feature>
<feature type="transmembrane region" description="Helical" evidence="10">
    <location>
        <begin position="89"/>
        <end position="109"/>
    </location>
</feature>
<evidence type="ECO:0000256" key="4">
    <source>
        <dbReference type="ARBA" id="ARBA00022679"/>
    </source>
</evidence>
<dbReference type="GO" id="GO:0046983">
    <property type="term" value="F:protein dimerization activity"/>
    <property type="evidence" value="ECO:0007669"/>
    <property type="project" value="InterPro"/>
</dbReference>
<keyword evidence="5" id="KW-0547">Nucleotide-binding</keyword>
<accession>A0A2U2RLE4</accession>
<name>A0A2U2RLE4_9MICO</name>
<protein>
    <recommendedName>
        <fullName evidence="2">histidine kinase</fullName>
        <ecNumber evidence="2">2.7.13.3</ecNumber>
    </recommendedName>
</protein>
<proteinExistence type="predicted"/>
<keyword evidence="4" id="KW-0808">Transferase</keyword>
<feature type="transmembrane region" description="Helical" evidence="10">
    <location>
        <begin position="64"/>
        <end position="83"/>
    </location>
</feature>
<dbReference type="AlphaFoldDB" id="A0A2U2RLE4"/>
<feature type="domain" description="Signal transduction histidine kinase subgroup 3 dimerisation and phosphoacceptor" evidence="11">
    <location>
        <begin position="224"/>
        <end position="287"/>
    </location>
</feature>
<dbReference type="EMBL" id="QFKX01000002">
    <property type="protein sequence ID" value="PWH06615.1"/>
    <property type="molecule type" value="Genomic_DNA"/>
</dbReference>
<dbReference type="InterPro" id="IPR050482">
    <property type="entry name" value="Sensor_HK_TwoCompSys"/>
</dbReference>
<comment type="catalytic activity">
    <reaction evidence="1">
        <text>ATP + protein L-histidine = ADP + protein N-phospho-L-histidine.</text>
        <dbReference type="EC" id="2.7.13.3"/>
    </reaction>
</comment>
<gene>
    <name evidence="12" type="ORF">DEO23_06600</name>
</gene>
<evidence type="ECO:0000259" key="11">
    <source>
        <dbReference type="Pfam" id="PF07730"/>
    </source>
</evidence>
<feature type="transmembrane region" description="Helical" evidence="10">
    <location>
        <begin position="142"/>
        <end position="169"/>
    </location>
</feature>
<dbReference type="InterPro" id="IPR036890">
    <property type="entry name" value="HATPase_C_sf"/>
</dbReference>
<evidence type="ECO:0000256" key="9">
    <source>
        <dbReference type="SAM" id="MobiDB-lite"/>
    </source>
</evidence>
<keyword evidence="10" id="KW-0472">Membrane</keyword>
<keyword evidence="6" id="KW-0418">Kinase</keyword>